<dbReference type="EMBL" id="JALNTZ010000002">
    <property type="protein sequence ID" value="KAJ3661666.1"/>
    <property type="molecule type" value="Genomic_DNA"/>
</dbReference>
<evidence type="ECO:0000313" key="2">
    <source>
        <dbReference type="EMBL" id="KAJ3661666.1"/>
    </source>
</evidence>
<dbReference type="Proteomes" id="UP001168821">
    <property type="component" value="Unassembled WGS sequence"/>
</dbReference>
<sequence>MVGEKRQVANISGTWKVKVRRTAPLVATSQCRPVGPKTTRGRRPDVERPEDRGPHLRGTEDKPRRPIAGRSPPGPDGLATLRISTAGGVSPIGGDSGTGNNCTNASLDLFFSDGTLENPNKFFEDFEAFYLRTRTS</sequence>
<evidence type="ECO:0000313" key="3">
    <source>
        <dbReference type="Proteomes" id="UP001168821"/>
    </source>
</evidence>
<evidence type="ECO:0000256" key="1">
    <source>
        <dbReference type="SAM" id="MobiDB-lite"/>
    </source>
</evidence>
<name>A0AA38IU70_9CUCU</name>
<feature type="compositionally biased region" description="Basic and acidic residues" evidence="1">
    <location>
        <begin position="42"/>
        <end position="64"/>
    </location>
</feature>
<reference evidence="2" key="1">
    <citation type="journal article" date="2023" name="G3 (Bethesda)">
        <title>Whole genome assemblies of Zophobas morio and Tenebrio molitor.</title>
        <authorList>
            <person name="Kaur S."/>
            <person name="Stinson S.A."/>
            <person name="diCenzo G.C."/>
        </authorList>
    </citation>
    <scope>NUCLEOTIDE SEQUENCE</scope>
    <source>
        <strain evidence="2">QUZm001</strain>
    </source>
</reference>
<proteinExistence type="predicted"/>
<protein>
    <submittedName>
        <fullName evidence="2">Uncharacterized protein</fullName>
    </submittedName>
</protein>
<dbReference type="AlphaFoldDB" id="A0AA38IU70"/>
<accession>A0AA38IU70</accession>
<feature type="region of interest" description="Disordered" evidence="1">
    <location>
        <begin position="22"/>
        <end position="101"/>
    </location>
</feature>
<comment type="caution">
    <text evidence="2">The sequence shown here is derived from an EMBL/GenBank/DDBJ whole genome shotgun (WGS) entry which is preliminary data.</text>
</comment>
<gene>
    <name evidence="2" type="ORF">Zmor_006053</name>
</gene>
<keyword evidence="3" id="KW-1185">Reference proteome</keyword>
<organism evidence="2 3">
    <name type="scientific">Zophobas morio</name>
    <dbReference type="NCBI Taxonomy" id="2755281"/>
    <lineage>
        <taxon>Eukaryota</taxon>
        <taxon>Metazoa</taxon>
        <taxon>Ecdysozoa</taxon>
        <taxon>Arthropoda</taxon>
        <taxon>Hexapoda</taxon>
        <taxon>Insecta</taxon>
        <taxon>Pterygota</taxon>
        <taxon>Neoptera</taxon>
        <taxon>Endopterygota</taxon>
        <taxon>Coleoptera</taxon>
        <taxon>Polyphaga</taxon>
        <taxon>Cucujiformia</taxon>
        <taxon>Tenebrionidae</taxon>
        <taxon>Zophobas</taxon>
    </lineage>
</organism>